<evidence type="ECO:0000259" key="22">
    <source>
        <dbReference type="Pfam" id="PF00534"/>
    </source>
</evidence>
<dbReference type="SUPFAM" id="SSF53756">
    <property type="entry name" value="UDP-Glycosyltransferase/glycogen phosphorylase"/>
    <property type="match status" value="1"/>
</dbReference>
<dbReference type="Proteomes" id="UP000719412">
    <property type="component" value="Unassembled WGS sequence"/>
</dbReference>
<accession>A0A8J6HPB7</accession>
<evidence type="ECO:0000256" key="16">
    <source>
        <dbReference type="ARBA" id="ARBA00023268"/>
    </source>
</evidence>
<dbReference type="GO" id="GO:0019213">
    <property type="term" value="F:deacetylase activity"/>
    <property type="evidence" value="ECO:0007669"/>
    <property type="project" value="TreeGrafter"/>
</dbReference>
<dbReference type="GO" id="GO:0015012">
    <property type="term" value="P:heparan sulfate proteoglycan biosynthetic process"/>
    <property type="evidence" value="ECO:0007669"/>
    <property type="project" value="UniProtKB-UniPathway"/>
</dbReference>
<gene>
    <name evidence="27" type="ORF">GEV33_004918</name>
</gene>
<dbReference type="EMBL" id="JABDTM020018704">
    <property type="protein sequence ID" value="KAH0817873.1"/>
    <property type="molecule type" value="Genomic_DNA"/>
</dbReference>
<dbReference type="Gene3D" id="3.40.50.2000">
    <property type="entry name" value="Glycogen Phosphorylase B"/>
    <property type="match status" value="2"/>
</dbReference>
<keyword evidence="10" id="KW-0735">Signal-anchor</keyword>
<dbReference type="PANTHER" id="PTHR10605:SF56">
    <property type="entry name" value="BIFUNCTIONAL HEPARAN SULFATE N-DEACETYLASE_N-SULFOTRANSFERASE"/>
    <property type="match status" value="1"/>
</dbReference>
<dbReference type="InterPro" id="IPR021930">
    <property type="entry name" value="Heparan_SO4_deacetylase_dom"/>
</dbReference>
<protein>
    <recommendedName>
        <fullName evidence="5">[heparan sulfate]-glucosamine N-sulfotransferase</fullName>
        <ecNumber evidence="5">2.8.2.8</ecNumber>
    </recommendedName>
</protein>
<dbReference type="EC" id="2.8.2.8" evidence="5"/>
<keyword evidence="28" id="KW-1185">Reference proteome</keyword>
<keyword evidence="8 21" id="KW-0812">Transmembrane</keyword>
<feature type="domain" description="Glycosyl transferase family 1" evidence="22">
    <location>
        <begin position="1350"/>
        <end position="1459"/>
    </location>
</feature>
<evidence type="ECO:0000256" key="14">
    <source>
        <dbReference type="ARBA" id="ARBA00023157"/>
    </source>
</evidence>
<name>A0A8J6HPB7_TENMO</name>
<dbReference type="Pfam" id="PF13439">
    <property type="entry name" value="Glyco_transf_4"/>
    <property type="match status" value="1"/>
</dbReference>
<feature type="binding site" evidence="18">
    <location>
        <begin position="1099"/>
        <end position="1103"/>
    </location>
    <ligand>
        <name>3'-phosphoadenylyl sulfate</name>
        <dbReference type="ChEBI" id="CHEBI:58339"/>
    </ligand>
</feature>
<dbReference type="Pfam" id="PF00534">
    <property type="entry name" value="Glycos_transf_1"/>
    <property type="match status" value="1"/>
</dbReference>
<dbReference type="GO" id="GO:0030210">
    <property type="term" value="P:heparin proteoglycan biosynthetic process"/>
    <property type="evidence" value="ECO:0007669"/>
    <property type="project" value="UniProtKB-UniPathway"/>
</dbReference>
<comment type="pathway">
    <text evidence="3">Glycan metabolism; heparan sulfate biosynthesis.</text>
</comment>
<keyword evidence="7" id="KW-0808">Transferase</keyword>
<dbReference type="FunFam" id="3.40.50.300:FF:000176">
    <property type="entry name" value="bifunctional heparan sulfate N-deacetylase/N-sulfotransferase 1"/>
    <property type="match status" value="1"/>
</dbReference>
<dbReference type="PANTHER" id="PTHR10605">
    <property type="entry name" value="HEPARAN SULFATE SULFOTRANSFERASE"/>
    <property type="match status" value="1"/>
</dbReference>
<feature type="disulfide bond" evidence="19">
    <location>
        <begin position="1084"/>
        <end position="1094"/>
    </location>
</feature>
<dbReference type="InterPro" id="IPR056793">
    <property type="entry name" value="HSNSD_N"/>
</dbReference>
<evidence type="ECO:0000259" key="23">
    <source>
        <dbReference type="Pfam" id="PF00685"/>
    </source>
</evidence>
<dbReference type="Pfam" id="PF00685">
    <property type="entry name" value="Sulfotransfer_1"/>
    <property type="match status" value="1"/>
</dbReference>
<evidence type="ECO:0000256" key="6">
    <source>
        <dbReference type="ARBA" id="ARBA00022676"/>
    </source>
</evidence>
<comment type="pathway">
    <text evidence="2">Glycan metabolism; heparin biosynthesis.</text>
</comment>
<evidence type="ECO:0000259" key="26">
    <source>
        <dbReference type="Pfam" id="PF25119"/>
    </source>
</evidence>
<evidence type="ECO:0000256" key="2">
    <source>
        <dbReference type="ARBA" id="ARBA00004841"/>
    </source>
</evidence>
<dbReference type="Pfam" id="PF12062">
    <property type="entry name" value="HSNSD-CE"/>
    <property type="match status" value="1"/>
</dbReference>
<evidence type="ECO:0000256" key="15">
    <source>
        <dbReference type="ARBA" id="ARBA00023180"/>
    </source>
</evidence>
<evidence type="ECO:0000256" key="12">
    <source>
        <dbReference type="ARBA" id="ARBA00023034"/>
    </source>
</evidence>
<proteinExistence type="inferred from homology"/>
<evidence type="ECO:0000256" key="7">
    <source>
        <dbReference type="ARBA" id="ARBA00022679"/>
    </source>
</evidence>
<evidence type="ECO:0000259" key="25">
    <source>
        <dbReference type="Pfam" id="PF13439"/>
    </source>
</evidence>
<dbReference type="UniPathway" id="UPA00862"/>
<dbReference type="InterPro" id="IPR028098">
    <property type="entry name" value="Glyco_trans_4-like_N"/>
</dbReference>
<evidence type="ECO:0000256" key="19">
    <source>
        <dbReference type="PIRSR" id="PIRSR637359-3"/>
    </source>
</evidence>
<dbReference type="InterPro" id="IPR037359">
    <property type="entry name" value="NST/OST"/>
</dbReference>
<evidence type="ECO:0000256" key="4">
    <source>
        <dbReference type="ARBA" id="ARBA00010420"/>
    </source>
</evidence>
<keyword evidence="11 21" id="KW-1133">Transmembrane helix</keyword>
<reference evidence="27" key="1">
    <citation type="journal article" date="2020" name="J Insects Food Feed">
        <title>The yellow mealworm (Tenebrio molitor) genome: a resource for the emerging insects as food and feed industry.</title>
        <authorList>
            <person name="Eriksson T."/>
            <person name="Andere A."/>
            <person name="Kelstrup H."/>
            <person name="Emery V."/>
            <person name="Picard C."/>
        </authorList>
    </citation>
    <scope>NUCLEOTIDE SEQUENCE</scope>
    <source>
        <strain evidence="27">Stoneville</strain>
        <tissue evidence="27">Whole head</tissue>
    </source>
</reference>
<feature type="transmembrane region" description="Helical" evidence="21">
    <location>
        <begin position="143"/>
        <end position="162"/>
    </location>
</feature>
<keyword evidence="15" id="KW-0325">Glycoprotein</keyword>
<keyword evidence="14 19" id="KW-1015">Disulfide bond</keyword>
<evidence type="ECO:0000256" key="9">
    <source>
        <dbReference type="ARBA" id="ARBA00022801"/>
    </source>
</evidence>
<evidence type="ECO:0000256" key="11">
    <source>
        <dbReference type="ARBA" id="ARBA00022989"/>
    </source>
</evidence>
<keyword evidence="13 21" id="KW-0472">Membrane</keyword>
<dbReference type="SUPFAM" id="SSF52540">
    <property type="entry name" value="P-loop containing nucleoside triphosphate hydrolases"/>
    <property type="match status" value="1"/>
</dbReference>
<evidence type="ECO:0000256" key="13">
    <source>
        <dbReference type="ARBA" id="ARBA00023136"/>
    </source>
</evidence>
<keyword evidence="9" id="KW-0378">Hydrolase</keyword>
<dbReference type="InterPro" id="IPR001296">
    <property type="entry name" value="Glyco_trans_1"/>
</dbReference>
<evidence type="ECO:0000313" key="28">
    <source>
        <dbReference type="Proteomes" id="UP000719412"/>
    </source>
</evidence>
<keyword evidence="12" id="KW-0333">Golgi apparatus</keyword>
<evidence type="ECO:0000256" key="21">
    <source>
        <dbReference type="SAM" id="Phobius"/>
    </source>
</evidence>
<feature type="compositionally biased region" description="Basic and acidic residues" evidence="20">
    <location>
        <begin position="282"/>
        <end position="301"/>
    </location>
</feature>
<evidence type="ECO:0000256" key="20">
    <source>
        <dbReference type="SAM" id="MobiDB-lite"/>
    </source>
</evidence>
<evidence type="ECO:0000313" key="27">
    <source>
        <dbReference type="EMBL" id="KAH0817873.1"/>
    </source>
</evidence>
<sequence>MQMACKQAITSGTKAAVHLERGPEGVEFVIVCIANDALLSLLNVAESQMQRCCCFRSRRHEGGVMYLRCEAQVKSDHVDSEVHRKNGKIDSATKASLAHTSYVNKSVMGEDGRPLLGVPKIRIVHKVLRRFRKRSHCVYKASTLKKCVVAIIFVSILLIIFYSQHIGHSSSYLSGPSENKHRMGPSGNADNLLHSRDFLLTRILNEPSVKGDIAPVKKHRIQRAWNIFADISGFGSFRAHEKVVRLRKQARVEVECFISEQQQKNECKMRKDLQKLIHTRVGDSTRKSHANTKEFQEERRRFSPKRRKRLNRNVSSFIQRSNRPEPNIRCGVMNGPRIPQNHDHKTEARLRSYPKVLVFVETMYSKLGRDIAELLVHTRIKYKVEVAGKSLPVLTNLDKGRYGVIVFENFNKYLQMDKWNRELLDKYCREYFVGMIGFITPEEETLVGSQLKGFPLFIHTNLKLKVKDAALNAASQILRLTRAGETAWGDLPGNDWTVFQANHSTYEPLEWAHRNDDYQPTESNVRTPLPTVIQDHGLFDNIQRVIFGSGLKFWLHRLLFLDSLSYLSHGQLSLSLDRMFLVDIDDIFVGDIGTRLRPEDVRALIATQARIQAMIPRFKFNLGFSGKYFHHGNGEEDKGDDLILENIDKFMWFSHMWNHQQPHLYDNLTVLMDDMMLNKNFAKMKGIPVDSGYSVAPHHSGVYPVHELLYTAWKKVWNIRVTSTEEYPHLRPARLRRGFIHKNIMVLPRQTCGLFTHTMLIDKYPGGREKLDESIQGGELFQTIVYNPINIFMTHMSNYGNDRLGLYTFESVIKFIQCWTNIKLSSAPPLQLAETYFKLYPGETDPVWGNPCDDSRHQKIWSRNKSCDSLPKFLVIGPQKTGTTALYTFLSLHPAIASNLPSPDTFEEIQFFNAHNYLRGLDWYMNFFPVDANSSAHFYFEKSATYFDGELVPKRVHALLPHAKLVTILISPAKRAYSWYQHTKAHGDVIANNYSFHQVITASDTAPKPLRDLRNRCLNPGKYAQHLERWLTFFSPQSLHIIDGEELKSNPVEVMNEMQKFLKITPFFNYTDHLRFDPKKGFYCQVVSGDHTKCLGRSKGRQYPPMEEKSLKLLQRYYLSHNTALVKLMKRIGLRNIPDWLKDDLSDSLVLDVASALAQQGDDVIFLTNHFDKNHAFEELKNGEFPVQVYGDWLPRSVFGKCQALCAYLRMIYLTFTFLLFYRKDVKPHVYFVDLIPIAVPILKVFGEKVIYYCHHPDLLASPPGGALKRLYRKPIDWLELKSTSRADVLLVNSDYTATVFRETFPEIEKPIQVVYPTVACSFQEAAKKITNPRLMSQIVPKIPSNARCVFLSINRFHPAKKLDLAVLAMDRLRLTSPPEEWDGIFLIVAGGYDPRSATNAEYFSQLEELVEEKNLEGNVAFLQSPSDDIKTELLLACDCLIYTPVKEHFGIVPLEAMTRNRRSRQHGISVRAHP</sequence>
<comment type="subcellular location">
    <subcellularLocation>
        <location evidence="1">Golgi apparatus membrane</location>
        <topology evidence="1">Single-pass type II membrane protein</topology>
    </subcellularLocation>
</comment>
<feature type="binding site" evidence="18">
    <location>
        <position position="1083"/>
    </location>
    <ligand>
        <name>3'-phosphoadenylyl sulfate</name>
        <dbReference type="ChEBI" id="CHEBI:58339"/>
    </ligand>
</feature>
<feature type="domain" description="Glycosyltransferase subfamily 4-like N-terminal" evidence="25">
    <location>
        <begin position="1150"/>
        <end position="1320"/>
    </location>
</feature>
<comment type="similarity">
    <text evidence="4">Belongs to the sulfotransferase 1 family. NDST subfamily.</text>
</comment>
<organism evidence="27 28">
    <name type="scientific">Tenebrio molitor</name>
    <name type="common">Yellow mealworm beetle</name>
    <dbReference type="NCBI Taxonomy" id="7067"/>
    <lineage>
        <taxon>Eukaryota</taxon>
        <taxon>Metazoa</taxon>
        <taxon>Ecdysozoa</taxon>
        <taxon>Arthropoda</taxon>
        <taxon>Hexapoda</taxon>
        <taxon>Insecta</taxon>
        <taxon>Pterygota</taxon>
        <taxon>Neoptera</taxon>
        <taxon>Endopterygota</taxon>
        <taxon>Coleoptera</taxon>
        <taxon>Polyphaga</taxon>
        <taxon>Cucujiformia</taxon>
        <taxon>Tenebrionidae</taxon>
        <taxon>Tenebrio</taxon>
    </lineage>
</organism>
<comment type="caution">
    <text evidence="27">The sequence shown here is derived from an EMBL/GenBank/DDBJ whole genome shotgun (WGS) entry which is preliminary data.</text>
</comment>
<feature type="domain" description="Heparan sulphate-N-deacetylase deacetylase" evidence="24">
    <location>
        <begin position="577"/>
        <end position="781"/>
    </location>
</feature>
<dbReference type="GO" id="GO:0000139">
    <property type="term" value="C:Golgi membrane"/>
    <property type="evidence" value="ECO:0007669"/>
    <property type="project" value="UniProtKB-SubCell"/>
</dbReference>
<dbReference type="InterPro" id="IPR027417">
    <property type="entry name" value="P-loop_NTPase"/>
</dbReference>
<dbReference type="Gene3D" id="3.40.50.300">
    <property type="entry name" value="P-loop containing nucleotide triphosphate hydrolases"/>
    <property type="match status" value="1"/>
</dbReference>
<reference evidence="27" key="2">
    <citation type="submission" date="2021-08" db="EMBL/GenBank/DDBJ databases">
        <authorList>
            <person name="Eriksson T."/>
        </authorList>
    </citation>
    <scope>NUCLEOTIDE SEQUENCE</scope>
    <source>
        <strain evidence="27">Stoneville</strain>
        <tissue evidence="27">Whole head</tissue>
    </source>
</reference>
<evidence type="ECO:0000256" key="17">
    <source>
        <dbReference type="PIRSR" id="PIRSR637359-1"/>
    </source>
</evidence>
<feature type="region of interest" description="Disordered" evidence="20">
    <location>
        <begin position="282"/>
        <end position="306"/>
    </location>
</feature>
<evidence type="ECO:0000256" key="3">
    <source>
        <dbReference type="ARBA" id="ARBA00005093"/>
    </source>
</evidence>
<feature type="binding site" evidence="18">
    <location>
        <position position="978"/>
    </location>
    <ligand>
        <name>3'-phosphoadenylyl sulfate</name>
        <dbReference type="ChEBI" id="CHEBI:58339"/>
    </ligand>
</feature>
<evidence type="ECO:0000256" key="8">
    <source>
        <dbReference type="ARBA" id="ARBA00022692"/>
    </source>
</evidence>
<keyword evidence="6" id="KW-0328">Glycosyltransferase</keyword>
<evidence type="ECO:0000256" key="18">
    <source>
        <dbReference type="PIRSR" id="PIRSR637359-2"/>
    </source>
</evidence>
<dbReference type="GO" id="GO:0015016">
    <property type="term" value="F:heparan sulfate N-sulfotransferase activity"/>
    <property type="evidence" value="ECO:0007669"/>
    <property type="project" value="UniProtKB-EC"/>
</dbReference>
<feature type="active site" description="For sulfotransferase activity" evidence="17">
    <location>
        <position position="880"/>
    </location>
</feature>
<feature type="domain" description="Sulfotransferase" evidence="23">
    <location>
        <begin position="871"/>
        <end position="1119"/>
    </location>
</feature>
<evidence type="ECO:0000256" key="5">
    <source>
        <dbReference type="ARBA" id="ARBA00012979"/>
    </source>
</evidence>
<feature type="domain" description="Heparan sulfate-N-deacetylase N-terminal" evidence="26">
    <location>
        <begin position="354"/>
        <end position="567"/>
    </location>
</feature>
<dbReference type="UniPathway" id="UPA00756"/>
<evidence type="ECO:0000256" key="10">
    <source>
        <dbReference type="ARBA" id="ARBA00022968"/>
    </source>
</evidence>
<evidence type="ECO:0000256" key="1">
    <source>
        <dbReference type="ARBA" id="ARBA00004323"/>
    </source>
</evidence>
<dbReference type="Pfam" id="PF25119">
    <property type="entry name" value="HSNSD_N"/>
    <property type="match status" value="1"/>
</dbReference>
<dbReference type="GO" id="GO:0016787">
    <property type="term" value="F:hydrolase activity"/>
    <property type="evidence" value="ECO:0007669"/>
    <property type="project" value="UniProtKB-KW"/>
</dbReference>
<evidence type="ECO:0000259" key="24">
    <source>
        <dbReference type="Pfam" id="PF12062"/>
    </source>
</evidence>
<dbReference type="InterPro" id="IPR000863">
    <property type="entry name" value="Sulfotransferase_dom"/>
</dbReference>
<keyword evidence="16" id="KW-0511">Multifunctional enzyme</keyword>
<dbReference type="GO" id="GO:0016757">
    <property type="term" value="F:glycosyltransferase activity"/>
    <property type="evidence" value="ECO:0007669"/>
    <property type="project" value="UniProtKB-KW"/>
</dbReference>